<keyword evidence="3" id="KW-1185">Reference proteome</keyword>
<dbReference type="AlphaFoldDB" id="A0AAD8S089"/>
<accession>A0AAD8S089</accession>
<dbReference type="EMBL" id="JAUUTY010000005">
    <property type="protein sequence ID" value="KAK1633191.1"/>
    <property type="molecule type" value="Genomic_DNA"/>
</dbReference>
<evidence type="ECO:0000256" key="1">
    <source>
        <dbReference type="SAM" id="MobiDB-lite"/>
    </source>
</evidence>
<feature type="compositionally biased region" description="Polar residues" evidence="1">
    <location>
        <begin position="407"/>
        <end position="425"/>
    </location>
</feature>
<proteinExistence type="predicted"/>
<gene>
    <name evidence="2" type="ORF">QYE76_007506</name>
</gene>
<comment type="caution">
    <text evidence="2">The sequence shown here is derived from an EMBL/GenBank/DDBJ whole genome shotgun (WGS) entry which is preliminary data.</text>
</comment>
<dbReference type="PANTHER" id="PTHR33157">
    <property type="entry name" value="AUTONOMOUS TRANSPOSABLE ELEMENT EN-1 MOSAIC PROTEIN-RELATED"/>
    <property type="match status" value="1"/>
</dbReference>
<dbReference type="GO" id="GO:0032196">
    <property type="term" value="P:transposition"/>
    <property type="evidence" value="ECO:0007669"/>
    <property type="project" value="InterPro"/>
</dbReference>
<feature type="region of interest" description="Disordered" evidence="1">
    <location>
        <begin position="348"/>
        <end position="387"/>
    </location>
</feature>
<reference evidence="2" key="1">
    <citation type="submission" date="2023-07" db="EMBL/GenBank/DDBJ databases">
        <title>A chromosome-level genome assembly of Lolium multiflorum.</title>
        <authorList>
            <person name="Chen Y."/>
            <person name="Copetti D."/>
            <person name="Kolliker R."/>
            <person name="Studer B."/>
        </authorList>
    </citation>
    <scope>NUCLEOTIDE SEQUENCE</scope>
    <source>
        <strain evidence="2">02402/16</strain>
        <tissue evidence="2">Leaf</tissue>
    </source>
</reference>
<protein>
    <submittedName>
        <fullName evidence="2">Uncharacterized protein</fullName>
    </submittedName>
</protein>
<dbReference type="PANTHER" id="PTHR33157:SF12">
    <property type="entry name" value="TRANSPOSASE TNP1_EN_SPM-LIKE DOMAIN-CONTAINING PROTEIN"/>
    <property type="match status" value="1"/>
</dbReference>
<name>A0AAD8S089_LOLMU</name>
<feature type="region of interest" description="Disordered" evidence="1">
    <location>
        <begin position="401"/>
        <end position="468"/>
    </location>
</feature>
<feature type="compositionally biased region" description="Low complexity" evidence="1">
    <location>
        <begin position="437"/>
        <end position="449"/>
    </location>
</feature>
<dbReference type="Proteomes" id="UP001231189">
    <property type="component" value="Unassembled WGS sequence"/>
</dbReference>
<sequence length="503" mass="55710">MMPCFHASPNRALHTGIPSNIRGMRRKSALGLVGTRDCRPSGILTILLKKYWPGLYRTIPDGRQKLALKWEDYHAAPCGVMTTIQDGRQIVPTCAQVVLMTFWEHYKVSAGTDQREATAVLELMAKKNLRDTFYHICQLAISHYFAEQGKRRNKDRVIAENLTIEDDAGWERTEDVEFKAKSIQNKANHGKGGTHNQGNKPFPLYEKDMVAANGGQEIPRIQVWQTAHKKKELVEGKVVYYCKTEVSMESYKKAFKSLCGEDSDPLSEPLDEMAAMISSGGKPHGRTSILNAVHKPTITLPRIRHMTSSSGVCMPPRPQRSTQTSDEARVAEAYEQLQEEFQQKMHEYEEACSASSQHNREQTKALFEAPRTSSQPPQYVEPPVVPPLPRMPTKMEFLAQLYGGTPGSSTHSNSPFGRAATSSPDASPAERTPLHFGGPSPGHSAGASPRCKSRESRQHSPHLFSPGPKLLGKDTVILTVFLETDAIAAAPCSSSSLRFVTNC</sequence>
<organism evidence="2 3">
    <name type="scientific">Lolium multiflorum</name>
    <name type="common">Italian ryegrass</name>
    <name type="synonym">Lolium perenne subsp. multiflorum</name>
    <dbReference type="NCBI Taxonomy" id="4521"/>
    <lineage>
        <taxon>Eukaryota</taxon>
        <taxon>Viridiplantae</taxon>
        <taxon>Streptophyta</taxon>
        <taxon>Embryophyta</taxon>
        <taxon>Tracheophyta</taxon>
        <taxon>Spermatophyta</taxon>
        <taxon>Magnoliopsida</taxon>
        <taxon>Liliopsida</taxon>
        <taxon>Poales</taxon>
        <taxon>Poaceae</taxon>
        <taxon>BOP clade</taxon>
        <taxon>Pooideae</taxon>
        <taxon>Poodae</taxon>
        <taxon>Poeae</taxon>
        <taxon>Poeae Chloroplast Group 2 (Poeae type)</taxon>
        <taxon>Loliodinae</taxon>
        <taxon>Loliinae</taxon>
        <taxon>Lolium</taxon>
    </lineage>
</organism>
<dbReference type="InterPro" id="IPR039266">
    <property type="entry name" value="EN-1/SPM"/>
</dbReference>
<evidence type="ECO:0000313" key="2">
    <source>
        <dbReference type="EMBL" id="KAK1633191.1"/>
    </source>
</evidence>
<evidence type="ECO:0000313" key="3">
    <source>
        <dbReference type="Proteomes" id="UP001231189"/>
    </source>
</evidence>